<gene>
    <name evidence="1" type="ORF">ODALV1_LOCUS26798</name>
</gene>
<dbReference type="InterPro" id="IPR036047">
    <property type="entry name" value="F-box-like_dom_sf"/>
</dbReference>
<dbReference type="Gene3D" id="1.20.1280.50">
    <property type="match status" value="1"/>
</dbReference>
<evidence type="ECO:0000313" key="1">
    <source>
        <dbReference type="EMBL" id="CAL8137167.1"/>
    </source>
</evidence>
<reference evidence="1 2" key="1">
    <citation type="submission" date="2024-08" db="EMBL/GenBank/DDBJ databases">
        <authorList>
            <person name="Cucini C."/>
            <person name="Frati F."/>
        </authorList>
    </citation>
    <scope>NUCLEOTIDE SEQUENCE [LARGE SCALE GENOMIC DNA]</scope>
</reference>
<name>A0ABP1RWD1_9HEXA</name>
<accession>A0ABP1RWD1</accession>
<dbReference type="SUPFAM" id="SSF81383">
    <property type="entry name" value="F-box domain"/>
    <property type="match status" value="1"/>
</dbReference>
<dbReference type="EMBL" id="CAXLJM020000114">
    <property type="protein sequence ID" value="CAL8137167.1"/>
    <property type="molecule type" value="Genomic_DNA"/>
</dbReference>
<organism evidence="1 2">
    <name type="scientific">Orchesella dallaii</name>
    <dbReference type="NCBI Taxonomy" id="48710"/>
    <lineage>
        <taxon>Eukaryota</taxon>
        <taxon>Metazoa</taxon>
        <taxon>Ecdysozoa</taxon>
        <taxon>Arthropoda</taxon>
        <taxon>Hexapoda</taxon>
        <taxon>Collembola</taxon>
        <taxon>Entomobryomorpha</taxon>
        <taxon>Entomobryoidea</taxon>
        <taxon>Orchesellidae</taxon>
        <taxon>Orchesellinae</taxon>
        <taxon>Orchesella</taxon>
    </lineage>
</organism>
<comment type="caution">
    <text evidence="1">The sequence shown here is derived from an EMBL/GenBank/DDBJ whole genome shotgun (WGS) entry which is preliminary data.</text>
</comment>
<keyword evidence="2" id="KW-1185">Reference proteome</keyword>
<sequence length="422" mass="48638">MDNSCSLAEIFDKENSLSQVSNFHEMLSTLKQEKMDTNTTYSTCYGVHPLTIPHVLETVFQYCHYDDLKTARLVCSQWNQCTSKSFGAQSCLHFRGYQELNNFMEERIDYFTSSEDSNTNVTTTLATKDLCSHVRVSGLEFQSIPMLLRPVLLRLSPYLKTFEIDHGHVSHCPSGIEAYLRELALSTTNVETLILIGSHLSYHPREAISQFNIVLPSVKTLKVILTTFTCPRNGYRFFQEVLRVLPNLENVSCVKFPFLSLYTLGRLELPAQLNSLHLHLWNGFGIQEFIDRRLPITNLRINVEVCLGLVNLHRLLQSLSFTLENVELHFMDTLRNGAYNYSHNATAFPSAPHLTSLKSLRLIGYWGHLYFLGQMPRLQMVSVHYMPRKIAFPEGVEDEDLLPRRIRKRIKFFDKYGVYHAL</sequence>
<protein>
    <recommendedName>
        <fullName evidence="3">F-box domain-containing protein</fullName>
    </recommendedName>
</protein>
<dbReference type="Proteomes" id="UP001642540">
    <property type="component" value="Unassembled WGS sequence"/>
</dbReference>
<evidence type="ECO:0000313" key="2">
    <source>
        <dbReference type="Proteomes" id="UP001642540"/>
    </source>
</evidence>
<evidence type="ECO:0008006" key="3">
    <source>
        <dbReference type="Google" id="ProtNLM"/>
    </source>
</evidence>
<proteinExistence type="predicted"/>